<dbReference type="GO" id="GO:0009253">
    <property type="term" value="P:peptidoglycan catabolic process"/>
    <property type="evidence" value="ECO:0007669"/>
    <property type="project" value="InterPro"/>
</dbReference>
<dbReference type="GO" id="GO:0071555">
    <property type="term" value="P:cell wall organization"/>
    <property type="evidence" value="ECO:0007669"/>
    <property type="project" value="UniProtKB-KW"/>
</dbReference>
<proteinExistence type="inferred from homology"/>
<gene>
    <name evidence="14" type="primary">ampD</name>
    <name evidence="14" type="ORF">E3U44_10555</name>
</gene>
<evidence type="ECO:0000256" key="6">
    <source>
        <dbReference type="ARBA" id="ARBA00022490"/>
    </source>
</evidence>
<dbReference type="InterPro" id="IPR036505">
    <property type="entry name" value="Amidase/PGRP_sf"/>
</dbReference>
<dbReference type="RefSeq" id="WP_134358114.1">
    <property type="nucleotide sequence ID" value="NZ_CP038033.1"/>
</dbReference>
<evidence type="ECO:0000256" key="1">
    <source>
        <dbReference type="ARBA" id="ARBA00001561"/>
    </source>
</evidence>
<dbReference type="GO" id="GO:0005737">
    <property type="term" value="C:cytoplasm"/>
    <property type="evidence" value="ECO:0007669"/>
    <property type="project" value="UniProtKB-SubCell"/>
</dbReference>
<keyword evidence="15" id="KW-1185">Reference proteome</keyword>
<dbReference type="GO" id="GO:0009254">
    <property type="term" value="P:peptidoglycan turnover"/>
    <property type="evidence" value="ECO:0007669"/>
    <property type="project" value="TreeGrafter"/>
</dbReference>
<evidence type="ECO:0000256" key="10">
    <source>
        <dbReference type="ARBA" id="ARBA00023316"/>
    </source>
</evidence>
<evidence type="ECO:0000256" key="7">
    <source>
        <dbReference type="ARBA" id="ARBA00022723"/>
    </source>
</evidence>
<dbReference type="SUPFAM" id="SSF55846">
    <property type="entry name" value="N-acetylmuramoyl-L-alanine amidase-like"/>
    <property type="match status" value="1"/>
</dbReference>
<comment type="subcellular location">
    <subcellularLocation>
        <location evidence="3">Cytoplasm</location>
    </subcellularLocation>
</comment>
<dbReference type="SMART" id="SM00644">
    <property type="entry name" value="Ami_2"/>
    <property type="match status" value="1"/>
</dbReference>
<dbReference type="GO" id="GO:0008745">
    <property type="term" value="F:N-acetylmuramoyl-L-alanine amidase activity"/>
    <property type="evidence" value="ECO:0007669"/>
    <property type="project" value="UniProtKB-EC"/>
</dbReference>
<evidence type="ECO:0000256" key="3">
    <source>
        <dbReference type="ARBA" id="ARBA00004496"/>
    </source>
</evidence>
<keyword evidence="8 14" id="KW-0378">Hydrolase</keyword>
<organism evidence="14 15">
    <name type="scientific">Nitrosococcus wardiae</name>
    <dbReference type="NCBI Taxonomy" id="1814290"/>
    <lineage>
        <taxon>Bacteria</taxon>
        <taxon>Pseudomonadati</taxon>
        <taxon>Pseudomonadota</taxon>
        <taxon>Gammaproteobacteria</taxon>
        <taxon>Chromatiales</taxon>
        <taxon>Chromatiaceae</taxon>
        <taxon>Nitrosococcus</taxon>
    </lineage>
</organism>
<comment type="catalytic activity">
    <reaction evidence="1">
        <text>Hydrolyzes the link between N-acetylmuramoyl residues and L-amino acid residues in certain cell-wall glycopeptides.</text>
        <dbReference type="EC" id="3.5.1.28"/>
    </reaction>
</comment>
<dbReference type="Proteomes" id="UP000294325">
    <property type="component" value="Chromosome"/>
</dbReference>
<reference evidence="14 15" key="1">
    <citation type="submission" date="2019-03" db="EMBL/GenBank/DDBJ databases">
        <title>The genome sequence of Nitrosococcus wardiae strain D1FHST reveals the archetypal metabolic capacity of ammonia-oxidizing Gammaproteobacteria.</title>
        <authorList>
            <person name="Wang L."/>
            <person name="Lim C.K."/>
            <person name="Hanson T.E."/>
            <person name="Dang H."/>
            <person name="Klotz M.G."/>
        </authorList>
    </citation>
    <scope>NUCLEOTIDE SEQUENCE [LARGE SCALE GENOMIC DNA]</scope>
    <source>
        <strain evidence="14 15">D1FHS</strain>
    </source>
</reference>
<keyword evidence="9" id="KW-0862">Zinc</keyword>
<dbReference type="Pfam" id="PF01510">
    <property type="entry name" value="Amidase_2"/>
    <property type="match status" value="1"/>
</dbReference>
<dbReference type="PANTHER" id="PTHR30417">
    <property type="entry name" value="N-ACETYLMURAMOYL-L-ALANINE AMIDASE AMID"/>
    <property type="match status" value="1"/>
</dbReference>
<dbReference type="NCBIfam" id="NF008758">
    <property type="entry name" value="PRK11789.1"/>
    <property type="match status" value="1"/>
</dbReference>
<evidence type="ECO:0000256" key="12">
    <source>
        <dbReference type="ARBA" id="ARBA00042615"/>
    </source>
</evidence>
<feature type="domain" description="N-acetylmuramoyl-L-alanine amidase" evidence="13">
    <location>
        <begin position="26"/>
        <end position="177"/>
    </location>
</feature>
<dbReference type="OrthoDB" id="9794842at2"/>
<evidence type="ECO:0000313" key="15">
    <source>
        <dbReference type="Proteomes" id="UP000294325"/>
    </source>
</evidence>
<dbReference type="InterPro" id="IPR051206">
    <property type="entry name" value="NAMLAA_amidase_2"/>
</dbReference>
<dbReference type="KEGG" id="nwr:E3U44_10555"/>
<evidence type="ECO:0000256" key="8">
    <source>
        <dbReference type="ARBA" id="ARBA00022801"/>
    </source>
</evidence>
<dbReference type="EC" id="3.5.1.28" evidence="5"/>
<dbReference type="Gene3D" id="3.40.80.10">
    <property type="entry name" value="Peptidoglycan recognition protein-like"/>
    <property type="match status" value="1"/>
</dbReference>
<protein>
    <recommendedName>
        <fullName evidence="11">1,6-anhydro-N-acetylmuramyl-L-alanine amidase AmpD</fullName>
        <ecNumber evidence="5">3.5.1.28</ecNumber>
    </recommendedName>
    <alternativeName>
        <fullName evidence="12">N-acetylmuramoyl-L-alanine amidase</fullName>
    </alternativeName>
</protein>
<comment type="similarity">
    <text evidence="4">Belongs to the N-acetylmuramoyl-L-alanine amidase 2 family.</text>
</comment>
<keyword evidence="10" id="KW-0961">Cell wall biogenesis/degradation</keyword>
<keyword evidence="6" id="KW-0963">Cytoplasm</keyword>
<dbReference type="GO" id="GO:0046872">
    <property type="term" value="F:metal ion binding"/>
    <property type="evidence" value="ECO:0007669"/>
    <property type="project" value="UniProtKB-KW"/>
</dbReference>
<accession>A0A4P7BZX3</accession>
<dbReference type="PANTHER" id="PTHR30417:SF4">
    <property type="entry name" value="1,6-ANHYDRO-N-ACETYLMURAMYL-L-ALANINE AMIDASE AMPD"/>
    <property type="match status" value="1"/>
</dbReference>
<comment type="cofactor">
    <cofactor evidence="2">
        <name>Zn(2+)</name>
        <dbReference type="ChEBI" id="CHEBI:29105"/>
    </cofactor>
</comment>
<dbReference type="CDD" id="cd06583">
    <property type="entry name" value="PGRP"/>
    <property type="match status" value="1"/>
</dbReference>
<keyword evidence="7" id="KW-0479">Metal-binding</keyword>
<dbReference type="AlphaFoldDB" id="A0A4P7BZX3"/>
<evidence type="ECO:0000256" key="11">
    <source>
        <dbReference type="ARBA" id="ARBA00039257"/>
    </source>
</evidence>
<name>A0A4P7BZX3_9GAMM</name>
<evidence type="ECO:0000256" key="4">
    <source>
        <dbReference type="ARBA" id="ARBA00007553"/>
    </source>
</evidence>
<evidence type="ECO:0000256" key="2">
    <source>
        <dbReference type="ARBA" id="ARBA00001947"/>
    </source>
</evidence>
<evidence type="ECO:0000259" key="13">
    <source>
        <dbReference type="SMART" id="SM00644"/>
    </source>
</evidence>
<evidence type="ECO:0000256" key="5">
    <source>
        <dbReference type="ARBA" id="ARBA00011901"/>
    </source>
</evidence>
<sequence>MTVIVPWALWVNRDSGWLTHVRQVISPNQDERPPGVVPEWLVVHGISLPPGEYGGPWIDALFTNCLDPTAHPYFHEVHCLRVSAHVFIARDGSLTQYVPFHKRAWHAGMSSLNGRTQCNDFTIGIELEGTDVAPYEEIQYQILASLISALTLAYPTLSKERIVGHSDIAPGRKTDPGPAFNWKRLKSLLV</sequence>
<evidence type="ECO:0000313" key="14">
    <source>
        <dbReference type="EMBL" id="QBQ54907.1"/>
    </source>
</evidence>
<evidence type="ECO:0000256" key="9">
    <source>
        <dbReference type="ARBA" id="ARBA00022833"/>
    </source>
</evidence>
<dbReference type="InterPro" id="IPR002502">
    <property type="entry name" value="Amidase_domain"/>
</dbReference>
<dbReference type="EMBL" id="CP038033">
    <property type="protein sequence ID" value="QBQ54907.1"/>
    <property type="molecule type" value="Genomic_DNA"/>
</dbReference>